<proteinExistence type="predicted"/>
<feature type="region of interest" description="Disordered" evidence="1">
    <location>
        <begin position="213"/>
        <end position="235"/>
    </location>
</feature>
<dbReference type="AlphaFoldDB" id="A0A9P4XY83"/>
<evidence type="ECO:0000256" key="1">
    <source>
        <dbReference type="SAM" id="MobiDB-lite"/>
    </source>
</evidence>
<dbReference type="InterPro" id="IPR029063">
    <property type="entry name" value="SAM-dependent_MTases_sf"/>
</dbReference>
<dbReference type="InterPro" id="IPR036388">
    <property type="entry name" value="WH-like_DNA-bd_sf"/>
</dbReference>
<organism evidence="2 3">
    <name type="scientific">Cryphonectria parasitica (strain ATCC 38755 / EP155)</name>
    <dbReference type="NCBI Taxonomy" id="660469"/>
    <lineage>
        <taxon>Eukaryota</taxon>
        <taxon>Fungi</taxon>
        <taxon>Dikarya</taxon>
        <taxon>Ascomycota</taxon>
        <taxon>Pezizomycotina</taxon>
        <taxon>Sordariomycetes</taxon>
        <taxon>Sordariomycetidae</taxon>
        <taxon>Diaporthales</taxon>
        <taxon>Cryphonectriaceae</taxon>
        <taxon>Cryphonectria-Endothia species complex</taxon>
        <taxon>Cryphonectria</taxon>
    </lineage>
</organism>
<dbReference type="GeneID" id="63834390"/>
<feature type="non-terminal residue" evidence="2">
    <location>
        <position position="365"/>
    </location>
</feature>
<comment type="caution">
    <text evidence="2">The sequence shown here is derived from an EMBL/GenBank/DDBJ whole genome shotgun (WGS) entry which is preliminary data.</text>
</comment>
<dbReference type="Gene3D" id="1.10.10.10">
    <property type="entry name" value="Winged helix-like DNA-binding domain superfamily/Winged helix DNA-binding domain"/>
    <property type="match status" value="1"/>
</dbReference>
<protein>
    <submittedName>
        <fullName evidence="2">Uncharacterized protein</fullName>
    </submittedName>
</protein>
<dbReference type="RefSeq" id="XP_040774159.1">
    <property type="nucleotide sequence ID" value="XM_040917261.1"/>
</dbReference>
<dbReference type="Proteomes" id="UP000803844">
    <property type="component" value="Unassembled WGS sequence"/>
</dbReference>
<reference evidence="2" key="1">
    <citation type="journal article" date="2020" name="Phytopathology">
        <title>Genome sequence of the chestnut blight fungus Cryphonectria parasitica EP155: A fundamental resource for an archetypical invasive plant pathogen.</title>
        <authorList>
            <person name="Crouch J.A."/>
            <person name="Dawe A."/>
            <person name="Aerts A."/>
            <person name="Barry K."/>
            <person name="Churchill A.C.L."/>
            <person name="Grimwood J."/>
            <person name="Hillman B."/>
            <person name="Milgroom M.G."/>
            <person name="Pangilinan J."/>
            <person name="Smith M."/>
            <person name="Salamov A."/>
            <person name="Schmutz J."/>
            <person name="Yadav J."/>
            <person name="Grigoriev I.V."/>
            <person name="Nuss D."/>
        </authorList>
    </citation>
    <scope>NUCLEOTIDE SEQUENCE</scope>
    <source>
        <strain evidence="2">EP155</strain>
    </source>
</reference>
<evidence type="ECO:0000313" key="2">
    <source>
        <dbReference type="EMBL" id="KAF3763198.1"/>
    </source>
</evidence>
<dbReference type="SUPFAM" id="SSF46785">
    <property type="entry name" value="Winged helix' DNA-binding domain"/>
    <property type="match status" value="1"/>
</dbReference>
<dbReference type="OrthoDB" id="2410195at2759"/>
<dbReference type="PANTHER" id="PTHR43712">
    <property type="entry name" value="PUTATIVE (AFU_ORTHOLOGUE AFUA_4G14580)-RELATED"/>
    <property type="match status" value="1"/>
</dbReference>
<sequence length="365" mass="39707">EILGCCQWLAELQILACVPQETSIPIRDLADLAGVPETQLRRVVRLTATYGFLREPMANSVSHTPLSSRLLEDHALQDATHFIVKVAAPAAFHMSSVTPRFGAPRAGPDTAYNLALNTSQSFRATLQEHPRFARQWSAYLHHGAGLQHEDQILDVILRLNWTNLGGACIVEVGARSISTARSLAENFSSLRLVVQIDDSRHSFSELHEVDACESSGSLSNSTPASPGSRILVTPHLAGQPQPISDGAVYILHLDAILRSTSRKSSEFAIQETMRDYSTILRATGAILLIVTACLLPEPGSIPNSEVEATARTRDLNLLQLADEGEMEMSELLSIIETMRDATGKLVVTTQLRAQNGLVVALVVKH</sequence>
<keyword evidence="3" id="KW-1185">Reference proteome</keyword>
<dbReference type="Gene3D" id="3.40.50.150">
    <property type="entry name" value="Vaccinia Virus protein VP39"/>
    <property type="match status" value="1"/>
</dbReference>
<evidence type="ECO:0000313" key="3">
    <source>
        <dbReference type="Proteomes" id="UP000803844"/>
    </source>
</evidence>
<dbReference type="PANTHER" id="PTHR43712:SF15">
    <property type="entry name" value="MONODICTYPHENONE CLUSTER TRANSCRIPTIONAL COACTIVATOR MDPA"/>
    <property type="match status" value="1"/>
</dbReference>
<feature type="non-terminal residue" evidence="2">
    <location>
        <position position="1"/>
    </location>
</feature>
<accession>A0A9P4XY83</accession>
<feature type="compositionally biased region" description="Polar residues" evidence="1">
    <location>
        <begin position="214"/>
        <end position="225"/>
    </location>
</feature>
<dbReference type="EMBL" id="MU032349">
    <property type="protein sequence ID" value="KAF3763198.1"/>
    <property type="molecule type" value="Genomic_DNA"/>
</dbReference>
<gene>
    <name evidence="2" type="ORF">M406DRAFT_25889</name>
</gene>
<name>A0A9P4XY83_CRYP1</name>
<dbReference type="InterPro" id="IPR036390">
    <property type="entry name" value="WH_DNA-bd_sf"/>
</dbReference>